<organism evidence="2 3">
    <name type="scientific">Algoriphagus antarcticus</name>
    <dbReference type="NCBI Taxonomy" id="238540"/>
    <lineage>
        <taxon>Bacteria</taxon>
        <taxon>Pseudomonadati</taxon>
        <taxon>Bacteroidota</taxon>
        <taxon>Cytophagia</taxon>
        <taxon>Cytophagales</taxon>
        <taxon>Cyclobacteriaceae</taxon>
        <taxon>Algoriphagus</taxon>
    </lineage>
</organism>
<sequence length="301" mass="35103">MGSCFAQTIGQKMVDHKFDCLVNPFGTIFNPSSLVKLLEAALFQDQFDEAEILERDGLYFHYTSHSDLVADSKEKLIQKLLAQRNLCKEYLEKGTHLILTLGTAWVYELVESGETVANCHKQPAAKFTKRLLSLEEMKTKLWSLFDNFSRVYSDLKIILTVSPVRHTKDGIPENQLSKSLLRVLCHELEIRNSRITYFPAYEILIDELRDYRFYKPDLIHPSAEAENYIWEKWQASNFSEETQQKTSQIHKINQELAHRPLNPKSEAHRRFLNNLSQKLERLNGEFDFSNEMTTIQKQLDI</sequence>
<name>A0A3E0DZM2_9BACT</name>
<gene>
    <name evidence="2" type="ORF">C8N25_10425</name>
</gene>
<dbReference type="AlphaFoldDB" id="A0A3E0DZM2"/>
<dbReference type="Pfam" id="PF08885">
    <property type="entry name" value="GSCFA"/>
    <property type="match status" value="1"/>
</dbReference>
<dbReference type="EMBL" id="QUNF01000004">
    <property type="protein sequence ID" value="REG91411.1"/>
    <property type="molecule type" value="Genomic_DNA"/>
</dbReference>
<dbReference type="InterPro" id="IPR014982">
    <property type="entry name" value="GSCFA"/>
</dbReference>
<evidence type="ECO:0000259" key="1">
    <source>
        <dbReference type="Pfam" id="PF08885"/>
    </source>
</evidence>
<reference evidence="2 3" key="1">
    <citation type="submission" date="2018-08" db="EMBL/GenBank/DDBJ databases">
        <title>Genomic Encyclopedia of Archaeal and Bacterial Type Strains, Phase II (KMG-II): from individual species to whole genera.</title>
        <authorList>
            <person name="Goeker M."/>
        </authorList>
    </citation>
    <scope>NUCLEOTIDE SEQUENCE [LARGE SCALE GENOMIC DNA]</scope>
    <source>
        <strain evidence="2 3">DSM 15986</strain>
    </source>
</reference>
<proteinExistence type="predicted"/>
<comment type="caution">
    <text evidence="2">The sequence shown here is derived from an EMBL/GenBank/DDBJ whole genome shotgun (WGS) entry which is preliminary data.</text>
</comment>
<dbReference type="Proteomes" id="UP000256405">
    <property type="component" value="Unassembled WGS sequence"/>
</dbReference>
<accession>A0A3E0DZM2</accession>
<keyword evidence="3" id="KW-1185">Reference proteome</keyword>
<feature type="domain" description="GSCFA" evidence="1">
    <location>
        <begin position="1"/>
        <end position="233"/>
    </location>
</feature>
<evidence type="ECO:0000313" key="2">
    <source>
        <dbReference type="EMBL" id="REG91411.1"/>
    </source>
</evidence>
<evidence type="ECO:0000313" key="3">
    <source>
        <dbReference type="Proteomes" id="UP000256405"/>
    </source>
</evidence>
<protein>
    <submittedName>
        <fullName evidence="2">GSCFA family protein</fullName>
    </submittedName>
</protein>